<gene>
    <name evidence="2" type="ORF">EYF80_024709</name>
</gene>
<accession>A0A4Z2HHT6</accession>
<dbReference type="EMBL" id="SRLO01000241">
    <property type="protein sequence ID" value="TNN65100.1"/>
    <property type="molecule type" value="Genomic_DNA"/>
</dbReference>
<feature type="region of interest" description="Disordered" evidence="1">
    <location>
        <begin position="1"/>
        <end position="62"/>
    </location>
</feature>
<feature type="compositionally biased region" description="Basic and acidic residues" evidence="1">
    <location>
        <begin position="1"/>
        <end position="10"/>
    </location>
</feature>
<comment type="caution">
    <text evidence="2">The sequence shown here is derived from an EMBL/GenBank/DDBJ whole genome shotgun (WGS) entry which is preliminary data.</text>
</comment>
<organism evidence="2 3">
    <name type="scientific">Liparis tanakae</name>
    <name type="common">Tanaka's snailfish</name>
    <dbReference type="NCBI Taxonomy" id="230148"/>
    <lineage>
        <taxon>Eukaryota</taxon>
        <taxon>Metazoa</taxon>
        <taxon>Chordata</taxon>
        <taxon>Craniata</taxon>
        <taxon>Vertebrata</taxon>
        <taxon>Euteleostomi</taxon>
        <taxon>Actinopterygii</taxon>
        <taxon>Neopterygii</taxon>
        <taxon>Teleostei</taxon>
        <taxon>Neoteleostei</taxon>
        <taxon>Acanthomorphata</taxon>
        <taxon>Eupercaria</taxon>
        <taxon>Perciformes</taxon>
        <taxon>Cottioidei</taxon>
        <taxon>Cottales</taxon>
        <taxon>Liparidae</taxon>
        <taxon>Liparis</taxon>
    </lineage>
</organism>
<dbReference type="AlphaFoldDB" id="A0A4Z2HHT6"/>
<evidence type="ECO:0000256" key="1">
    <source>
        <dbReference type="SAM" id="MobiDB-lite"/>
    </source>
</evidence>
<sequence>MDKRSFRGGDKSSFASDRVPGSRCRKPTGGCRRRTGDSRLQLENSPLPERDRSDRVALVASS</sequence>
<reference evidence="2 3" key="1">
    <citation type="submission" date="2019-03" db="EMBL/GenBank/DDBJ databases">
        <title>First draft genome of Liparis tanakae, snailfish: a comprehensive survey of snailfish specific genes.</title>
        <authorList>
            <person name="Kim W."/>
            <person name="Song I."/>
            <person name="Jeong J.-H."/>
            <person name="Kim D."/>
            <person name="Kim S."/>
            <person name="Ryu S."/>
            <person name="Song J.Y."/>
            <person name="Lee S.K."/>
        </authorList>
    </citation>
    <scope>NUCLEOTIDE SEQUENCE [LARGE SCALE GENOMIC DNA]</scope>
    <source>
        <tissue evidence="2">Muscle</tissue>
    </source>
</reference>
<evidence type="ECO:0000313" key="2">
    <source>
        <dbReference type="EMBL" id="TNN65100.1"/>
    </source>
</evidence>
<evidence type="ECO:0000313" key="3">
    <source>
        <dbReference type="Proteomes" id="UP000314294"/>
    </source>
</evidence>
<proteinExistence type="predicted"/>
<keyword evidence="3" id="KW-1185">Reference proteome</keyword>
<dbReference type="Proteomes" id="UP000314294">
    <property type="component" value="Unassembled WGS sequence"/>
</dbReference>
<protein>
    <submittedName>
        <fullName evidence="2">Uncharacterized protein</fullName>
    </submittedName>
</protein>
<name>A0A4Z2HHT6_9TELE</name>